<dbReference type="Pfam" id="PF18021">
    <property type="entry name" value="Agglutinin_C"/>
    <property type="match status" value="1"/>
</dbReference>
<dbReference type="SUPFAM" id="SSF50370">
    <property type="entry name" value="Ricin B-like lectins"/>
    <property type="match status" value="1"/>
</dbReference>
<dbReference type="Proteomes" id="UP000007431">
    <property type="component" value="Unassembled WGS sequence"/>
</dbReference>
<dbReference type="eggNOG" id="ENOG502R2DA">
    <property type="taxonomic scope" value="Eukaryota"/>
</dbReference>
<evidence type="ECO:0000313" key="4">
    <source>
        <dbReference type="Proteomes" id="UP000007431"/>
    </source>
</evidence>
<dbReference type="RefSeq" id="XP_003030975.1">
    <property type="nucleotide sequence ID" value="XM_003030929.1"/>
</dbReference>
<dbReference type="EMBL" id="GL377307">
    <property type="protein sequence ID" value="EFI96072.1"/>
    <property type="molecule type" value="Genomic_DNA"/>
</dbReference>
<evidence type="ECO:0000259" key="2">
    <source>
        <dbReference type="Pfam" id="PF18021"/>
    </source>
</evidence>
<dbReference type="Gene3D" id="2.80.10.50">
    <property type="match status" value="1"/>
</dbReference>
<proteinExistence type="predicted"/>
<keyword evidence="4" id="KW-1185">Reference proteome</keyword>
<dbReference type="InterPro" id="IPR035992">
    <property type="entry name" value="Ricin_B-like_lectins"/>
</dbReference>
<gene>
    <name evidence="3" type="ORF">SCHCODRAFT_109852</name>
</gene>
<dbReference type="InterPro" id="IPR000772">
    <property type="entry name" value="Ricin_B_lectin"/>
</dbReference>
<dbReference type="InterPro" id="IPR040600">
    <property type="entry name" value="Agglutinin_C"/>
</dbReference>
<accession>D8Q7S3</accession>
<dbReference type="STRING" id="578458.D8Q7S3"/>
<organism evidence="4">
    <name type="scientific">Schizophyllum commune (strain H4-8 / FGSC 9210)</name>
    <name type="common">Split gill fungus</name>
    <dbReference type="NCBI Taxonomy" id="578458"/>
    <lineage>
        <taxon>Eukaryota</taxon>
        <taxon>Fungi</taxon>
        <taxon>Dikarya</taxon>
        <taxon>Basidiomycota</taxon>
        <taxon>Agaricomycotina</taxon>
        <taxon>Agaricomycetes</taxon>
        <taxon>Agaricomycetidae</taxon>
        <taxon>Agaricales</taxon>
        <taxon>Schizophyllaceae</taxon>
        <taxon>Schizophyllum</taxon>
    </lineage>
</organism>
<dbReference type="VEuPathDB" id="FungiDB:SCHCODRAFT_02628901"/>
<dbReference type="OMA" id="KSAVAEW"/>
<name>D8Q7S3_SCHCM</name>
<evidence type="ECO:0000259" key="1">
    <source>
        <dbReference type="Pfam" id="PF14200"/>
    </source>
</evidence>
<evidence type="ECO:0000313" key="3">
    <source>
        <dbReference type="EMBL" id="EFI96072.1"/>
    </source>
</evidence>
<dbReference type="InterPro" id="IPR038765">
    <property type="entry name" value="Papain-like_cys_pep_sf"/>
</dbReference>
<dbReference type="OrthoDB" id="3192089at2759"/>
<dbReference type="Gene3D" id="3.30.460.70">
    <property type="match status" value="1"/>
</dbReference>
<dbReference type="PROSITE" id="PS50231">
    <property type="entry name" value="RICIN_B_LECTIN"/>
    <property type="match status" value="1"/>
</dbReference>
<dbReference type="SUPFAM" id="SSF54001">
    <property type="entry name" value="Cysteine proteinases"/>
    <property type="match status" value="1"/>
</dbReference>
<dbReference type="Pfam" id="PF14200">
    <property type="entry name" value="RicinB_lectin_2"/>
    <property type="match status" value="1"/>
</dbReference>
<dbReference type="InParanoid" id="D8Q7S3"/>
<dbReference type="KEGG" id="scm:SCHCO_02628901"/>
<dbReference type="AlphaFoldDB" id="D8Q7S3"/>
<feature type="domain" description="Ricin B lectin" evidence="1">
    <location>
        <begin position="39"/>
        <end position="131"/>
    </location>
</feature>
<feature type="domain" description="Agglutinin C-terminal" evidence="2">
    <location>
        <begin position="179"/>
        <end position="278"/>
    </location>
</feature>
<dbReference type="HOGENOM" id="CLU_043578_1_0_1"/>
<sequence length="294" mass="33007">MGIDQGVYLITNAGSGTAATLKDGYVKGWERIKGKEQLNQLWFVKSVKTSASDPGYAAFNLATNKVLDLEKGLADRGTPILGWDYHEGDNQHWVIKKQADGKYYKIQSVKTQTFVDLNNGGKDNGTKIQGWVGSWDETNSHQRWVFNQFSATGSRIKSILDTHPKIHGKVIVEWPDRIYFTPDQYIFEAIWAKTGLADIKPRDPLFQSEAYEKVFKGWVVSRAQEIIKVDGFDILVGSLSLVEKSTQKIKVLDVSVRTSDDKSPDLSQIVFFDPESGRTLVDIPEGYEVNSVII</sequence>
<reference evidence="3 4" key="1">
    <citation type="journal article" date="2010" name="Nat. Biotechnol.">
        <title>Genome sequence of the model mushroom Schizophyllum commune.</title>
        <authorList>
            <person name="Ohm R.A."/>
            <person name="de Jong J.F."/>
            <person name="Lugones L.G."/>
            <person name="Aerts A."/>
            <person name="Kothe E."/>
            <person name="Stajich J.E."/>
            <person name="de Vries R.P."/>
            <person name="Record E."/>
            <person name="Levasseur A."/>
            <person name="Baker S.E."/>
            <person name="Bartholomew K.A."/>
            <person name="Coutinho P.M."/>
            <person name="Erdmann S."/>
            <person name="Fowler T.J."/>
            <person name="Gathman A.C."/>
            <person name="Lombard V."/>
            <person name="Henrissat B."/>
            <person name="Knabe N."/>
            <person name="Kuees U."/>
            <person name="Lilly W.W."/>
            <person name="Lindquist E."/>
            <person name="Lucas S."/>
            <person name="Magnuson J.K."/>
            <person name="Piumi F."/>
            <person name="Raudaskoski M."/>
            <person name="Salamov A."/>
            <person name="Schmutz J."/>
            <person name="Schwarze F.W.M.R."/>
            <person name="vanKuyk P.A."/>
            <person name="Horton J.S."/>
            <person name="Grigoriev I.V."/>
            <person name="Woesten H.A.B."/>
        </authorList>
    </citation>
    <scope>NUCLEOTIDE SEQUENCE [LARGE SCALE GENOMIC DNA]</scope>
    <source>
        <strain evidence="4">H4-8 / FGSC 9210</strain>
    </source>
</reference>
<protein>
    <submittedName>
        <fullName evidence="3">Carbohydrate-binding module family 13 protein</fullName>
    </submittedName>
</protein>
<feature type="non-terminal residue" evidence="3">
    <location>
        <position position="294"/>
    </location>
</feature>
<dbReference type="GeneID" id="9586722"/>